<keyword evidence="5" id="KW-1185">Reference proteome</keyword>
<evidence type="ECO:0000256" key="1">
    <source>
        <dbReference type="ARBA" id="ARBA00007118"/>
    </source>
</evidence>
<organism evidence="4 5">
    <name type="scientific">Fictibacillus phosphorivorans</name>
    <dbReference type="NCBI Taxonomy" id="1221500"/>
    <lineage>
        <taxon>Bacteria</taxon>
        <taxon>Bacillati</taxon>
        <taxon>Bacillota</taxon>
        <taxon>Bacilli</taxon>
        <taxon>Bacillales</taxon>
        <taxon>Fictibacillaceae</taxon>
        <taxon>Fictibacillus</taxon>
    </lineage>
</organism>
<dbReference type="Pfam" id="PF00881">
    <property type="entry name" value="Nitroreductase"/>
    <property type="match status" value="1"/>
</dbReference>
<proteinExistence type="inferred from homology"/>
<keyword evidence="2" id="KW-0560">Oxidoreductase</keyword>
<name>A0A160IL52_9BACL</name>
<dbReference type="CDD" id="cd02137">
    <property type="entry name" value="MhqN-like"/>
    <property type="match status" value="1"/>
</dbReference>
<feature type="domain" description="Nitroreductase" evidence="3">
    <location>
        <begin position="17"/>
        <end position="185"/>
    </location>
</feature>
<dbReference type="SUPFAM" id="SSF55469">
    <property type="entry name" value="FMN-dependent nitroreductase-like"/>
    <property type="match status" value="1"/>
</dbReference>
<dbReference type="AlphaFoldDB" id="A0A160IL52"/>
<dbReference type="GO" id="GO:0016491">
    <property type="term" value="F:oxidoreductase activity"/>
    <property type="evidence" value="ECO:0007669"/>
    <property type="project" value="UniProtKB-KW"/>
</dbReference>
<dbReference type="Gene3D" id="3.40.109.10">
    <property type="entry name" value="NADH Oxidase"/>
    <property type="match status" value="1"/>
</dbReference>
<dbReference type="STRING" id="1221500.ABE65_004190"/>
<evidence type="ECO:0000313" key="4">
    <source>
        <dbReference type="EMBL" id="ANC76052.1"/>
    </source>
</evidence>
<dbReference type="InterPro" id="IPR029479">
    <property type="entry name" value="Nitroreductase"/>
</dbReference>
<dbReference type="EMBL" id="CP015378">
    <property type="protein sequence ID" value="ANC76052.1"/>
    <property type="molecule type" value="Genomic_DNA"/>
</dbReference>
<accession>A0A160IL52</accession>
<dbReference type="Proteomes" id="UP000076623">
    <property type="component" value="Chromosome"/>
</dbReference>
<protein>
    <submittedName>
        <fullName evidence="4">NAD(P)H nitroreductase</fullName>
    </submittedName>
</protein>
<sequence length="210" mass="23809">MRNREWKRMNETFKVMEERSSVRLYQKDKEIPTETLHKIFEMAGKAPSAWNLQHWRFIVVTSQEQKEKLFPIAYNQKHVLDASAVVVVLGDTEADKVAAEVFEKAPEEARNTLLKNINSAYSQGRAMGEREALRNASLGAMQLMLAAKAVGIDSCPMTGFDHTAIVPALGIPERFIPVMMITLGYADGPAKPTERFDVNRIVMHEKFEEK</sequence>
<dbReference type="KEGG" id="fpn:ABE65_004190"/>
<dbReference type="PANTHER" id="PTHR43673">
    <property type="entry name" value="NAD(P)H NITROREDUCTASE YDGI-RELATED"/>
    <property type="match status" value="1"/>
</dbReference>
<evidence type="ECO:0000256" key="2">
    <source>
        <dbReference type="ARBA" id="ARBA00023002"/>
    </source>
</evidence>
<comment type="similarity">
    <text evidence="1">Belongs to the nitroreductase family.</text>
</comment>
<dbReference type="PANTHER" id="PTHR43673:SF3">
    <property type="entry name" value="NAD(P)H NITROREDUCTASE YODC-RELATED"/>
    <property type="match status" value="1"/>
</dbReference>
<dbReference type="InterPro" id="IPR000415">
    <property type="entry name" value="Nitroreductase-like"/>
</dbReference>
<evidence type="ECO:0000313" key="5">
    <source>
        <dbReference type="Proteomes" id="UP000076623"/>
    </source>
</evidence>
<gene>
    <name evidence="4" type="ORF">ABE65_004190</name>
</gene>
<evidence type="ECO:0000259" key="3">
    <source>
        <dbReference type="Pfam" id="PF00881"/>
    </source>
</evidence>
<reference evidence="4 5" key="1">
    <citation type="submission" date="2016-04" db="EMBL/GenBank/DDBJ databases">
        <title>Complete genome sequence of Fictibacillus phosphorivorans G25-29, a strain toxic to nematodes.</title>
        <authorList>
            <person name="Zheng Z."/>
        </authorList>
    </citation>
    <scope>NUCLEOTIDE SEQUENCE [LARGE SCALE GENOMIC DNA]</scope>
    <source>
        <strain evidence="4 5">G25-29</strain>
    </source>
</reference>